<reference evidence="1 2" key="1">
    <citation type="submission" date="2019-04" db="EMBL/GenBank/DDBJ databases">
        <authorList>
            <consortium name="DOE Joint Genome Institute"/>
            <person name="Mondo S."/>
            <person name="Kjaerbolling I."/>
            <person name="Vesth T."/>
            <person name="Frisvad J.C."/>
            <person name="Nybo J.L."/>
            <person name="Theobald S."/>
            <person name="Kildgaard S."/>
            <person name="Isbrandt T."/>
            <person name="Kuo A."/>
            <person name="Sato A."/>
            <person name="Lyhne E.K."/>
            <person name="Kogle M.E."/>
            <person name="Wiebenga A."/>
            <person name="Kun R.S."/>
            <person name="Lubbers R.J."/>
            <person name="Makela M.R."/>
            <person name="Barry K."/>
            <person name="Chovatia M."/>
            <person name="Clum A."/>
            <person name="Daum C."/>
            <person name="Haridas S."/>
            <person name="He G."/>
            <person name="LaButti K."/>
            <person name="Lipzen A."/>
            <person name="Riley R."/>
            <person name="Salamov A."/>
            <person name="Simmons B.A."/>
            <person name="Magnuson J.K."/>
            <person name="Henrissat B."/>
            <person name="Mortensen U.H."/>
            <person name="Larsen T.O."/>
            <person name="Devries R.P."/>
            <person name="Grigoriev I.V."/>
            <person name="Machida M."/>
            <person name="Baker S.E."/>
            <person name="Andersen M.R."/>
            <person name="Cantor M.N."/>
            <person name="Hua S.X."/>
        </authorList>
    </citation>
    <scope>NUCLEOTIDE SEQUENCE [LARGE SCALE GENOMIC DNA]</scope>
    <source>
        <strain evidence="1 2">CBS 117616</strain>
    </source>
</reference>
<keyword evidence="2" id="KW-1185">Reference proteome</keyword>
<protein>
    <submittedName>
        <fullName evidence="1">Uncharacterized protein</fullName>
    </submittedName>
</protein>
<gene>
    <name evidence="1" type="ORF">BDV36DRAFT_249568</name>
</gene>
<proteinExistence type="predicted"/>
<dbReference type="PROSITE" id="PS51257">
    <property type="entry name" value="PROKAR_LIPOPROTEIN"/>
    <property type="match status" value="1"/>
</dbReference>
<sequence length="106" mass="11766">MCVDDRSYQAQHGTAACLEATDRLYSSRSHFADRFLLFPGCQAFSTKSMISSEWPKSDVLPDGIKYKVRQQLAGKTCWVCETGNARIAPAMSEGDKQVSGYVPNPR</sequence>
<evidence type="ECO:0000313" key="2">
    <source>
        <dbReference type="Proteomes" id="UP000325395"/>
    </source>
</evidence>
<organism evidence="1 2">
    <name type="scientific">Aspergillus pseudocaelatus</name>
    <dbReference type="NCBI Taxonomy" id="1825620"/>
    <lineage>
        <taxon>Eukaryota</taxon>
        <taxon>Fungi</taxon>
        <taxon>Dikarya</taxon>
        <taxon>Ascomycota</taxon>
        <taxon>Pezizomycotina</taxon>
        <taxon>Eurotiomycetes</taxon>
        <taxon>Eurotiomycetidae</taxon>
        <taxon>Eurotiales</taxon>
        <taxon>Aspergillaceae</taxon>
        <taxon>Aspergillus</taxon>
        <taxon>Aspergillus subgen. Circumdati</taxon>
    </lineage>
</organism>
<name>A0ABQ6WU49_9EURO</name>
<evidence type="ECO:0000313" key="1">
    <source>
        <dbReference type="EMBL" id="KAE8420545.1"/>
    </source>
</evidence>
<accession>A0ABQ6WU49</accession>
<feature type="non-terminal residue" evidence="1">
    <location>
        <position position="1"/>
    </location>
</feature>
<dbReference type="EMBL" id="ML735708">
    <property type="protein sequence ID" value="KAE8420545.1"/>
    <property type="molecule type" value="Genomic_DNA"/>
</dbReference>
<dbReference type="Proteomes" id="UP000325395">
    <property type="component" value="Unassembled WGS sequence"/>
</dbReference>